<name>A0A5S9XH80_ARATH</name>
<dbReference type="AlphaFoldDB" id="A0A5S9XH80"/>
<accession>A0A5S9XH80</accession>
<organism evidence="2 3">
    <name type="scientific">Arabidopsis thaliana</name>
    <name type="common">Mouse-ear cress</name>
    <dbReference type="NCBI Taxonomy" id="3702"/>
    <lineage>
        <taxon>Eukaryota</taxon>
        <taxon>Viridiplantae</taxon>
        <taxon>Streptophyta</taxon>
        <taxon>Embryophyta</taxon>
        <taxon>Tracheophyta</taxon>
        <taxon>Spermatophyta</taxon>
        <taxon>Magnoliopsida</taxon>
        <taxon>eudicotyledons</taxon>
        <taxon>Gunneridae</taxon>
        <taxon>Pentapetalae</taxon>
        <taxon>rosids</taxon>
        <taxon>malvids</taxon>
        <taxon>Brassicales</taxon>
        <taxon>Brassicaceae</taxon>
        <taxon>Camelineae</taxon>
        <taxon>Arabidopsis</taxon>
    </lineage>
</organism>
<evidence type="ECO:0000313" key="3">
    <source>
        <dbReference type="Proteomes" id="UP000434276"/>
    </source>
</evidence>
<gene>
    <name evidence="2" type="ORF">C24_LOCUS14416</name>
</gene>
<evidence type="ECO:0000256" key="1">
    <source>
        <dbReference type="SAM" id="MobiDB-lite"/>
    </source>
</evidence>
<reference evidence="2 3" key="1">
    <citation type="submission" date="2019-12" db="EMBL/GenBank/DDBJ databases">
        <authorList>
            <person name="Jiao W.-B."/>
            <person name="Schneeberger K."/>
        </authorList>
    </citation>
    <scope>NUCLEOTIDE SEQUENCE [LARGE SCALE GENOMIC DNA]</scope>
    <source>
        <strain evidence="3">cv. C24</strain>
    </source>
</reference>
<sequence length="77" mass="8220">MPASGPSKPVEPEVITTPVKTLEPTVIPPEVTLPMNTEDGDDSEPRVSTKQPTAEEVIEPEQAAVNLTEPESVQNEA</sequence>
<dbReference type="EMBL" id="CACSHJ010000089">
    <property type="protein sequence ID" value="CAA0384225.1"/>
    <property type="molecule type" value="Genomic_DNA"/>
</dbReference>
<protein>
    <submittedName>
        <fullName evidence="2">Uncharacterized protein</fullName>
    </submittedName>
</protein>
<dbReference type="Proteomes" id="UP000434276">
    <property type="component" value="Unassembled WGS sequence"/>
</dbReference>
<proteinExistence type="predicted"/>
<feature type="region of interest" description="Disordered" evidence="1">
    <location>
        <begin position="1"/>
        <end position="56"/>
    </location>
</feature>
<evidence type="ECO:0000313" key="2">
    <source>
        <dbReference type="EMBL" id="CAA0384225.1"/>
    </source>
</evidence>